<proteinExistence type="predicted"/>
<dbReference type="EMBL" id="BLXT01005252">
    <property type="protein sequence ID" value="GFO21349.1"/>
    <property type="molecule type" value="Genomic_DNA"/>
</dbReference>
<dbReference type="AlphaFoldDB" id="A0AAV4BMK0"/>
<feature type="compositionally biased region" description="Pro residues" evidence="1">
    <location>
        <begin position="33"/>
        <end position="47"/>
    </location>
</feature>
<sequence>MQQYHSQAMQATLGMPGLHGAGGGGGGGGMYPSPQPPGLMPPGPPGLGPQLPHHHNNHAMAGSPGLLQPPQVLSPRPHSTGG</sequence>
<evidence type="ECO:0000313" key="2">
    <source>
        <dbReference type="EMBL" id="GFO21349.1"/>
    </source>
</evidence>
<feature type="region of interest" description="Disordered" evidence="1">
    <location>
        <begin position="1"/>
        <end position="82"/>
    </location>
</feature>
<organism evidence="2 3">
    <name type="scientific">Plakobranchus ocellatus</name>
    <dbReference type="NCBI Taxonomy" id="259542"/>
    <lineage>
        <taxon>Eukaryota</taxon>
        <taxon>Metazoa</taxon>
        <taxon>Spiralia</taxon>
        <taxon>Lophotrochozoa</taxon>
        <taxon>Mollusca</taxon>
        <taxon>Gastropoda</taxon>
        <taxon>Heterobranchia</taxon>
        <taxon>Euthyneura</taxon>
        <taxon>Panpulmonata</taxon>
        <taxon>Sacoglossa</taxon>
        <taxon>Placobranchoidea</taxon>
        <taxon>Plakobranchidae</taxon>
        <taxon>Plakobranchus</taxon>
    </lineage>
</organism>
<protein>
    <submittedName>
        <fullName evidence="2">Uncharacterized protein</fullName>
    </submittedName>
</protein>
<feature type="compositionally biased region" description="Gly residues" evidence="1">
    <location>
        <begin position="17"/>
        <end position="30"/>
    </location>
</feature>
<feature type="compositionally biased region" description="Polar residues" evidence="1">
    <location>
        <begin position="1"/>
        <end position="10"/>
    </location>
</feature>
<reference evidence="2 3" key="1">
    <citation type="journal article" date="2021" name="Elife">
        <title>Chloroplast acquisition without the gene transfer in kleptoplastic sea slugs, Plakobranchus ocellatus.</title>
        <authorList>
            <person name="Maeda T."/>
            <person name="Takahashi S."/>
            <person name="Yoshida T."/>
            <person name="Shimamura S."/>
            <person name="Takaki Y."/>
            <person name="Nagai Y."/>
            <person name="Toyoda A."/>
            <person name="Suzuki Y."/>
            <person name="Arimoto A."/>
            <person name="Ishii H."/>
            <person name="Satoh N."/>
            <person name="Nishiyama T."/>
            <person name="Hasebe M."/>
            <person name="Maruyama T."/>
            <person name="Minagawa J."/>
            <person name="Obokata J."/>
            <person name="Shigenobu S."/>
        </authorList>
    </citation>
    <scope>NUCLEOTIDE SEQUENCE [LARGE SCALE GENOMIC DNA]</scope>
</reference>
<evidence type="ECO:0000313" key="3">
    <source>
        <dbReference type="Proteomes" id="UP000735302"/>
    </source>
</evidence>
<accession>A0AAV4BMK0</accession>
<comment type="caution">
    <text evidence="2">The sequence shown here is derived from an EMBL/GenBank/DDBJ whole genome shotgun (WGS) entry which is preliminary data.</text>
</comment>
<gene>
    <name evidence="2" type="ORF">PoB_004785400</name>
</gene>
<name>A0AAV4BMK0_9GAST</name>
<evidence type="ECO:0000256" key="1">
    <source>
        <dbReference type="SAM" id="MobiDB-lite"/>
    </source>
</evidence>
<dbReference type="Proteomes" id="UP000735302">
    <property type="component" value="Unassembled WGS sequence"/>
</dbReference>
<keyword evidence="3" id="KW-1185">Reference proteome</keyword>